<dbReference type="PROSITE" id="PS51857">
    <property type="entry name" value="CSD_2"/>
    <property type="match status" value="1"/>
</dbReference>
<name>A0A3N5Y4V3_9ALTE</name>
<dbReference type="GO" id="GO:0043488">
    <property type="term" value="P:regulation of mRNA stability"/>
    <property type="evidence" value="ECO:0007669"/>
    <property type="project" value="TreeGrafter"/>
</dbReference>
<dbReference type="Gene3D" id="2.40.50.140">
    <property type="entry name" value="Nucleic acid-binding proteins"/>
    <property type="match status" value="1"/>
</dbReference>
<feature type="transmembrane region" description="Helical" evidence="2">
    <location>
        <begin position="172"/>
        <end position="190"/>
    </location>
</feature>
<comment type="caution">
    <text evidence="4">The sequence shown here is derived from an EMBL/GenBank/DDBJ whole genome shotgun (WGS) entry which is preliminary data.</text>
</comment>
<accession>A0A3N5Y4V3</accession>
<dbReference type="Pfam" id="PF06961">
    <property type="entry name" value="DUF1294"/>
    <property type="match status" value="1"/>
</dbReference>
<keyword evidence="5" id="KW-1185">Reference proteome</keyword>
<sequence>MRMKGKLVKWDTEKAFGFIAPNGGGNHIFIHKTAFSNRKRTPQLDDVITFTLSKDKQGRNCAADAMYSGEKIQVKQAKSVSKFSIYLSLLFVSAMTIASILGNVPFKLLYVYVGLSLITFTMYSFDKSKAQRGDWRTPESTLHFLSILGGWPGAAIAQQILRHKSKKKEFRFIFWITVILNVTALAWLLSSHGVHFIEIFR</sequence>
<keyword evidence="2" id="KW-0472">Membrane</keyword>
<feature type="domain" description="CSD" evidence="3">
    <location>
        <begin position="2"/>
        <end position="82"/>
    </location>
</feature>
<dbReference type="GO" id="GO:0003730">
    <property type="term" value="F:mRNA 3'-UTR binding"/>
    <property type="evidence" value="ECO:0007669"/>
    <property type="project" value="TreeGrafter"/>
</dbReference>
<protein>
    <submittedName>
        <fullName evidence="4">DUF1294 domain-containing protein</fullName>
    </submittedName>
</protein>
<dbReference type="RefSeq" id="WP_124026225.1">
    <property type="nucleotide sequence ID" value="NZ_RPOK01000001.1"/>
</dbReference>
<keyword evidence="1" id="KW-0597">Phosphoprotein</keyword>
<dbReference type="PANTHER" id="PTHR12962:SF1">
    <property type="entry name" value="COLD SHOCK DOMAIN-CONTAINING PROTEIN CG9705"/>
    <property type="match status" value="1"/>
</dbReference>
<evidence type="ECO:0000256" key="1">
    <source>
        <dbReference type="ARBA" id="ARBA00022553"/>
    </source>
</evidence>
<organism evidence="4 5">
    <name type="scientific">Alteromonas sediminis</name>
    <dbReference type="NCBI Taxonomy" id="2259342"/>
    <lineage>
        <taxon>Bacteria</taxon>
        <taxon>Pseudomonadati</taxon>
        <taxon>Pseudomonadota</taxon>
        <taxon>Gammaproteobacteria</taxon>
        <taxon>Alteromonadales</taxon>
        <taxon>Alteromonadaceae</taxon>
        <taxon>Alteromonas/Salinimonas group</taxon>
        <taxon>Alteromonas</taxon>
    </lineage>
</organism>
<keyword evidence="2" id="KW-0812">Transmembrane</keyword>
<evidence type="ECO:0000256" key="2">
    <source>
        <dbReference type="SAM" id="Phobius"/>
    </source>
</evidence>
<dbReference type="InterPro" id="IPR002059">
    <property type="entry name" value="CSP_DNA-bd"/>
</dbReference>
<dbReference type="Proteomes" id="UP000275281">
    <property type="component" value="Unassembled WGS sequence"/>
</dbReference>
<proteinExistence type="predicted"/>
<dbReference type="AlphaFoldDB" id="A0A3N5Y4V3"/>
<evidence type="ECO:0000313" key="4">
    <source>
        <dbReference type="EMBL" id="RPJ68223.1"/>
    </source>
</evidence>
<keyword evidence="2" id="KW-1133">Transmembrane helix</keyword>
<gene>
    <name evidence="4" type="ORF">DRW07_02100</name>
</gene>
<evidence type="ECO:0000313" key="5">
    <source>
        <dbReference type="Proteomes" id="UP000275281"/>
    </source>
</evidence>
<dbReference type="SMART" id="SM00357">
    <property type="entry name" value="CSP"/>
    <property type="match status" value="1"/>
</dbReference>
<dbReference type="InterPro" id="IPR011129">
    <property type="entry name" value="CSD"/>
</dbReference>
<dbReference type="PANTHER" id="PTHR12962">
    <property type="entry name" value="CALCIUM-REGULATED HEAT STABLE PROTEIN CRHSP-24-RELATED"/>
    <property type="match status" value="1"/>
</dbReference>
<dbReference type="Pfam" id="PF00313">
    <property type="entry name" value="CSD"/>
    <property type="match status" value="1"/>
</dbReference>
<dbReference type="SUPFAM" id="SSF50249">
    <property type="entry name" value="Nucleic acid-binding proteins"/>
    <property type="match status" value="1"/>
</dbReference>
<dbReference type="EMBL" id="RPOK01000001">
    <property type="protein sequence ID" value="RPJ68223.1"/>
    <property type="molecule type" value="Genomic_DNA"/>
</dbReference>
<reference evidence="4 5" key="1">
    <citation type="submission" date="2018-11" db="EMBL/GenBank/DDBJ databases">
        <authorList>
            <person name="Ye M.-Q."/>
            <person name="Du Z.-J."/>
        </authorList>
    </citation>
    <scope>NUCLEOTIDE SEQUENCE [LARGE SCALE GENOMIC DNA]</scope>
    <source>
        <strain evidence="4 5">U0105</strain>
    </source>
</reference>
<dbReference type="InterPro" id="IPR012340">
    <property type="entry name" value="NA-bd_OB-fold"/>
</dbReference>
<dbReference type="InterPro" id="IPR052069">
    <property type="entry name" value="Ca-reg_mRNA-binding_domain"/>
</dbReference>
<feature type="transmembrane region" description="Helical" evidence="2">
    <location>
        <begin position="83"/>
        <end position="102"/>
    </location>
</feature>
<evidence type="ECO:0000259" key="3">
    <source>
        <dbReference type="PROSITE" id="PS51857"/>
    </source>
</evidence>
<dbReference type="OrthoDB" id="72963at2"/>
<feature type="transmembrane region" description="Helical" evidence="2">
    <location>
        <begin position="108"/>
        <end position="125"/>
    </location>
</feature>
<dbReference type="GO" id="GO:0005829">
    <property type="term" value="C:cytosol"/>
    <property type="evidence" value="ECO:0007669"/>
    <property type="project" value="UniProtKB-ARBA"/>
</dbReference>
<dbReference type="InterPro" id="IPR010718">
    <property type="entry name" value="DUF1294"/>
</dbReference>